<protein>
    <submittedName>
        <fullName evidence="1">Uncharacterized protein</fullName>
    </submittedName>
</protein>
<gene>
    <name evidence="1" type="ORF">SBA5_200040</name>
</gene>
<sequence length="99" mass="10828">MTWWAIVAVERMVAHELEERPILLLDRLHNFKLPGGREYGKLTAIKFPAQGIGSLQAVAVGAAMVAKMAHELPIDEIDDAGLGGAWKVIGRNDLIADRL</sequence>
<accession>A0A2N9L751</accession>
<organism evidence="1 2">
    <name type="scientific">Candidatus Sulfuritelmatomonas gaucii</name>
    <dbReference type="NCBI Taxonomy" id="2043161"/>
    <lineage>
        <taxon>Bacteria</taxon>
        <taxon>Pseudomonadati</taxon>
        <taxon>Acidobacteriota</taxon>
        <taxon>Terriglobia</taxon>
        <taxon>Terriglobales</taxon>
        <taxon>Acidobacteriaceae</taxon>
        <taxon>Candidatus Sulfuritelmatomonas</taxon>
    </lineage>
</organism>
<reference evidence="2" key="1">
    <citation type="submission" date="2018-02" db="EMBL/GenBank/DDBJ databases">
        <authorList>
            <person name="Hausmann B."/>
        </authorList>
    </citation>
    <scope>NUCLEOTIDE SEQUENCE [LARGE SCALE GENOMIC DNA]</scope>
    <source>
        <strain evidence="2">Peat soil MAG SbA5</strain>
    </source>
</reference>
<dbReference type="EMBL" id="OKRB01000076">
    <property type="protein sequence ID" value="SPE19128.1"/>
    <property type="molecule type" value="Genomic_DNA"/>
</dbReference>
<evidence type="ECO:0000313" key="2">
    <source>
        <dbReference type="Proteomes" id="UP000239735"/>
    </source>
</evidence>
<dbReference type="AlphaFoldDB" id="A0A2N9L751"/>
<name>A0A2N9L751_9BACT</name>
<evidence type="ECO:0000313" key="1">
    <source>
        <dbReference type="EMBL" id="SPE19128.1"/>
    </source>
</evidence>
<dbReference type="Proteomes" id="UP000239735">
    <property type="component" value="Unassembled WGS sequence"/>
</dbReference>
<proteinExistence type="predicted"/>